<dbReference type="InterPro" id="IPR013328">
    <property type="entry name" value="6PGD_dom2"/>
</dbReference>
<feature type="domain" description="3-hydroxyisobutyrate dehydrogenase-like NAD-binding" evidence="6">
    <location>
        <begin position="167"/>
        <end position="288"/>
    </location>
</feature>
<dbReference type="STRING" id="863227.GCA_000373005_04246"/>
<dbReference type="RefSeq" id="WP_018442851.1">
    <property type="nucleotide sequence ID" value="NZ_KB890195.1"/>
</dbReference>
<evidence type="ECO:0000256" key="1">
    <source>
        <dbReference type="ARBA" id="ARBA00009080"/>
    </source>
</evidence>
<dbReference type="Pfam" id="PF03446">
    <property type="entry name" value="NAD_binding_2"/>
    <property type="match status" value="1"/>
</dbReference>
<dbReference type="Gene3D" id="3.40.50.720">
    <property type="entry name" value="NAD(P)-binding Rossmann-like Domain"/>
    <property type="match status" value="1"/>
</dbReference>
<gene>
    <name evidence="7" type="ORF">C0Z20_30315</name>
</gene>
<comment type="similarity">
    <text evidence="1">Belongs to the HIBADH-related family.</text>
</comment>
<dbReference type="SUPFAM" id="SSF51735">
    <property type="entry name" value="NAD(P)-binding Rossmann-fold domains"/>
    <property type="match status" value="1"/>
</dbReference>
<dbReference type="PIRSF" id="PIRSF000103">
    <property type="entry name" value="HIBADH"/>
    <property type="match status" value="1"/>
</dbReference>
<dbReference type="GO" id="GO:0016491">
    <property type="term" value="F:oxidoreductase activity"/>
    <property type="evidence" value="ECO:0007669"/>
    <property type="project" value="UniProtKB-KW"/>
</dbReference>
<dbReference type="Gene3D" id="1.10.1040.10">
    <property type="entry name" value="N-(1-d-carboxylethyl)-l-norvaline Dehydrogenase, domain 2"/>
    <property type="match status" value="1"/>
</dbReference>
<evidence type="ECO:0000313" key="8">
    <source>
        <dbReference type="Proteomes" id="UP000235777"/>
    </source>
</evidence>
<dbReference type="Pfam" id="PF14833">
    <property type="entry name" value="NAD_binding_11"/>
    <property type="match status" value="1"/>
</dbReference>
<name>A0A2N7WL11_9BURK</name>
<proteinExistence type="inferred from homology"/>
<evidence type="ECO:0000256" key="3">
    <source>
        <dbReference type="ARBA" id="ARBA00023027"/>
    </source>
</evidence>
<dbReference type="Proteomes" id="UP000235777">
    <property type="component" value="Unassembled WGS sequence"/>
</dbReference>
<keyword evidence="8" id="KW-1185">Reference proteome</keyword>
<dbReference type="GO" id="GO:0050661">
    <property type="term" value="F:NADP binding"/>
    <property type="evidence" value="ECO:0007669"/>
    <property type="project" value="InterPro"/>
</dbReference>
<dbReference type="OrthoDB" id="9777604at2"/>
<evidence type="ECO:0000256" key="4">
    <source>
        <dbReference type="PIRSR" id="PIRSR000103-1"/>
    </source>
</evidence>
<accession>A0A2N7WL11</accession>
<dbReference type="EMBL" id="PNYC01000035">
    <property type="protein sequence ID" value="PMS30100.1"/>
    <property type="molecule type" value="Genomic_DNA"/>
</dbReference>
<dbReference type="InterPro" id="IPR015815">
    <property type="entry name" value="HIBADH-related"/>
</dbReference>
<dbReference type="PANTHER" id="PTHR43060">
    <property type="entry name" value="3-HYDROXYISOBUTYRATE DEHYDROGENASE-LIKE 1, MITOCHONDRIAL-RELATED"/>
    <property type="match status" value="1"/>
</dbReference>
<comment type="caution">
    <text evidence="7">The sequence shown here is derived from an EMBL/GenBank/DDBJ whole genome shotgun (WGS) entry which is preliminary data.</text>
</comment>
<feature type="active site" evidence="4">
    <location>
        <position position="173"/>
    </location>
</feature>
<dbReference type="GO" id="GO:0016054">
    <property type="term" value="P:organic acid catabolic process"/>
    <property type="evidence" value="ECO:0007669"/>
    <property type="project" value="UniProtKB-ARBA"/>
</dbReference>
<dbReference type="GO" id="GO:0051287">
    <property type="term" value="F:NAD binding"/>
    <property type="evidence" value="ECO:0007669"/>
    <property type="project" value="InterPro"/>
</dbReference>
<keyword evidence="3" id="KW-0520">NAD</keyword>
<sequence>MNKIKVGFVGLGRMGQGMARNLANAGVDLSVFDLNVESVSILADAGARAASDLAALAHDSDVVFTSLPGPPQIEQVVLGANGILENLRPGATLFELSTSSVALASELDMAFKRKGCAILDAPVSGGPGGAASGNLALWVGGDRAVFDRHLDLLRIVGKWPRHVGRVGAGTVVKLVHNMTAALFCLSMAETFSLGVKAGVDPLELWQALRLGAIGQSSPLNMLTRSFLPGKYDVPSFAMELLHKDIKLANSLAKELDVPMPLARMTLEEISQALAHGLGGHDSAAFMKLQLRRADVQIAVDSQRLQQALIDDISSQPNFKSYAEKIS</sequence>
<protein>
    <submittedName>
        <fullName evidence="7">NAD(P)-dependent oxidoreductase</fullName>
    </submittedName>
</protein>
<evidence type="ECO:0000259" key="5">
    <source>
        <dbReference type="Pfam" id="PF03446"/>
    </source>
</evidence>
<dbReference type="InterPro" id="IPR006115">
    <property type="entry name" value="6PGDH_NADP-bd"/>
</dbReference>
<organism evidence="7 8">
    <name type="scientific">Trinickia symbiotica</name>
    <dbReference type="NCBI Taxonomy" id="863227"/>
    <lineage>
        <taxon>Bacteria</taxon>
        <taxon>Pseudomonadati</taxon>
        <taxon>Pseudomonadota</taxon>
        <taxon>Betaproteobacteria</taxon>
        <taxon>Burkholderiales</taxon>
        <taxon>Burkholderiaceae</taxon>
        <taxon>Trinickia</taxon>
    </lineage>
</organism>
<keyword evidence="2" id="KW-0560">Oxidoreductase</keyword>
<dbReference type="InterPro" id="IPR008927">
    <property type="entry name" value="6-PGluconate_DH-like_C_sf"/>
</dbReference>
<feature type="domain" description="6-phosphogluconate dehydrogenase NADP-binding" evidence="5">
    <location>
        <begin position="5"/>
        <end position="158"/>
    </location>
</feature>
<dbReference type="AlphaFoldDB" id="A0A2N7WL11"/>
<dbReference type="SUPFAM" id="SSF48179">
    <property type="entry name" value="6-phosphogluconate dehydrogenase C-terminal domain-like"/>
    <property type="match status" value="1"/>
</dbReference>
<dbReference type="PANTHER" id="PTHR43060:SF15">
    <property type="entry name" value="3-HYDROXYISOBUTYRATE DEHYDROGENASE-LIKE 1, MITOCHONDRIAL-RELATED"/>
    <property type="match status" value="1"/>
</dbReference>
<evidence type="ECO:0000313" key="7">
    <source>
        <dbReference type="EMBL" id="PMS30100.1"/>
    </source>
</evidence>
<reference evidence="7 8" key="1">
    <citation type="submission" date="2018-01" db="EMBL/GenBank/DDBJ databases">
        <title>Whole genome analyses suggest that Burkholderia sensu lato contains two further novel genera in the rhizoxinica-symbiotica group Mycetohabitans gen. nov., and Trinickia gen. nov.: implications for the evolution of diazotrophy and nodulation in the Burkholderiaceae.</title>
        <authorList>
            <person name="Estrada-de los Santos P."/>
            <person name="Palmer M."/>
            <person name="Chavez-Ramirez B."/>
            <person name="Beukes C."/>
            <person name="Steenkamp E.T."/>
            <person name="Hirsch A.M."/>
            <person name="Manyaka P."/>
            <person name="Maluk M."/>
            <person name="Lafos M."/>
            <person name="Crook M."/>
            <person name="Gross E."/>
            <person name="Simon M.F."/>
            <person name="Bueno dos Reis Junior F."/>
            <person name="Poole P.S."/>
            <person name="Venter S.N."/>
            <person name="James E.K."/>
        </authorList>
    </citation>
    <scope>NUCLEOTIDE SEQUENCE [LARGE SCALE GENOMIC DNA]</scope>
    <source>
        <strain evidence="7 8">JPY 581</strain>
    </source>
</reference>
<dbReference type="InterPro" id="IPR029154">
    <property type="entry name" value="HIBADH-like_NADP-bd"/>
</dbReference>
<dbReference type="InterPro" id="IPR002204">
    <property type="entry name" value="3-OH-isobutyrate_DH-rel_CS"/>
</dbReference>
<dbReference type="PROSITE" id="PS00895">
    <property type="entry name" value="3_HYDROXYISOBUT_DH"/>
    <property type="match status" value="1"/>
</dbReference>
<evidence type="ECO:0000259" key="6">
    <source>
        <dbReference type="Pfam" id="PF14833"/>
    </source>
</evidence>
<dbReference type="InterPro" id="IPR036291">
    <property type="entry name" value="NAD(P)-bd_dom_sf"/>
</dbReference>
<evidence type="ECO:0000256" key="2">
    <source>
        <dbReference type="ARBA" id="ARBA00023002"/>
    </source>
</evidence>